<dbReference type="EMBL" id="CP114413">
    <property type="protein sequence ID" value="WAZ23341.1"/>
    <property type="molecule type" value="Genomic_DNA"/>
</dbReference>
<dbReference type="RefSeq" id="WP_269660919.1">
    <property type="nucleotide sequence ID" value="NZ_CP114413.1"/>
</dbReference>
<accession>A0ABY7KFM7</accession>
<evidence type="ECO:0000313" key="2">
    <source>
        <dbReference type="EMBL" id="WAZ23341.1"/>
    </source>
</evidence>
<name>A0ABY7KFM7_9ACTN</name>
<evidence type="ECO:0000256" key="1">
    <source>
        <dbReference type="SAM" id="MobiDB-lite"/>
    </source>
</evidence>
<protein>
    <submittedName>
        <fullName evidence="2">DUF6281 family protein</fullName>
    </submittedName>
</protein>
<dbReference type="Proteomes" id="UP001164439">
    <property type="component" value="Chromosome"/>
</dbReference>
<dbReference type="InterPro" id="IPR046248">
    <property type="entry name" value="DUF6281"/>
</dbReference>
<dbReference type="Pfam" id="PF19797">
    <property type="entry name" value="DUF6281"/>
    <property type="match status" value="1"/>
</dbReference>
<feature type="region of interest" description="Disordered" evidence="1">
    <location>
        <begin position="56"/>
        <end position="80"/>
    </location>
</feature>
<gene>
    <name evidence="2" type="ORF">STRCI_004678</name>
</gene>
<sequence length="132" mass="13859">MRPVLLMAGITALALGAVGCAETSDEAGEAAASCAYVIDYDNRRYSDVANIDYRRGEKLGTATQPPCDDTPGDGDDGEPTRRITAYAVQGLDPGIAIAVGDAPDDVIFVAVREGGDLPPEIDKLPRLPPEQE</sequence>
<proteinExistence type="predicted"/>
<reference evidence="2" key="1">
    <citation type="submission" date="2022-12" db="EMBL/GenBank/DDBJ databases">
        <authorList>
            <person name="Ruckert C."/>
            <person name="Busche T."/>
            <person name="Kalinowski J."/>
            <person name="Wittmann C."/>
        </authorList>
    </citation>
    <scope>NUCLEOTIDE SEQUENCE</scope>
    <source>
        <strain evidence="2">DSM 40467</strain>
    </source>
</reference>
<organism evidence="2 3">
    <name type="scientific">Streptomyces cinnabarinus</name>
    <dbReference type="NCBI Taxonomy" id="67287"/>
    <lineage>
        <taxon>Bacteria</taxon>
        <taxon>Bacillati</taxon>
        <taxon>Actinomycetota</taxon>
        <taxon>Actinomycetes</taxon>
        <taxon>Kitasatosporales</taxon>
        <taxon>Streptomycetaceae</taxon>
        <taxon>Streptomyces</taxon>
    </lineage>
</organism>
<evidence type="ECO:0000313" key="3">
    <source>
        <dbReference type="Proteomes" id="UP001164439"/>
    </source>
</evidence>
<dbReference type="PROSITE" id="PS51257">
    <property type="entry name" value="PROKAR_LIPOPROTEIN"/>
    <property type="match status" value="1"/>
</dbReference>
<keyword evidence="3" id="KW-1185">Reference proteome</keyword>